<dbReference type="PROSITE" id="PS00018">
    <property type="entry name" value="EF_HAND_1"/>
    <property type="match status" value="1"/>
</dbReference>
<dbReference type="SUPFAM" id="SSF47473">
    <property type="entry name" value="EF-hand"/>
    <property type="match status" value="1"/>
</dbReference>
<name>A0A3R6XTP0_APHAT</name>
<gene>
    <name evidence="6" type="ORF">DYB37_002125</name>
</gene>
<dbReference type="EMBL" id="QUTH01002968">
    <property type="protein sequence ID" value="RHZ22678.1"/>
    <property type="molecule type" value="Genomic_DNA"/>
</dbReference>
<evidence type="ECO:0000256" key="1">
    <source>
        <dbReference type="ARBA" id="ARBA00022741"/>
    </source>
</evidence>
<evidence type="ECO:0000256" key="2">
    <source>
        <dbReference type="ARBA" id="ARBA00022837"/>
    </source>
</evidence>
<dbReference type="VEuPathDB" id="FungiDB:H257_10392"/>
<dbReference type="AlphaFoldDB" id="A0A3R6XTP0"/>
<feature type="compositionally biased region" description="Low complexity" evidence="4">
    <location>
        <begin position="257"/>
        <end position="274"/>
    </location>
</feature>
<reference evidence="6 7" key="1">
    <citation type="submission" date="2018-08" db="EMBL/GenBank/DDBJ databases">
        <title>Aphanomyces genome sequencing and annotation.</title>
        <authorList>
            <person name="Minardi D."/>
            <person name="Oidtmann B."/>
            <person name="Van Der Giezen M."/>
            <person name="Studholme D.J."/>
        </authorList>
    </citation>
    <scope>NUCLEOTIDE SEQUENCE [LARGE SCALE GENOMIC DNA]</scope>
    <source>
        <strain evidence="6 7">Da</strain>
    </source>
</reference>
<keyword evidence="2" id="KW-0106">Calcium</keyword>
<dbReference type="SUPFAM" id="SSF56801">
    <property type="entry name" value="Acetyl-CoA synthetase-like"/>
    <property type="match status" value="1"/>
</dbReference>
<dbReference type="InterPro" id="IPR002048">
    <property type="entry name" value="EF_hand_dom"/>
</dbReference>
<dbReference type="InterPro" id="IPR018247">
    <property type="entry name" value="EF_Hand_1_Ca_BS"/>
</dbReference>
<dbReference type="PANTHER" id="PTHR43272">
    <property type="entry name" value="LONG-CHAIN-FATTY-ACID--COA LIGASE"/>
    <property type="match status" value="1"/>
</dbReference>
<protein>
    <recommendedName>
        <fullName evidence="5">EF-hand domain-containing protein</fullName>
    </recommendedName>
</protein>
<accession>A0A3R6XTP0</accession>
<dbReference type="InterPro" id="IPR011992">
    <property type="entry name" value="EF-hand-dom_pair"/>
</dbReference>
<keyword evidence="3" id="KW-0067">ATP-binding</keyword>
<feature type="region of interest" description="Disordered" evidence="4">
    <location>
        <begin position="216"/>
        <end position="274"/>
    </location>
</feature>
<dbReference type="InterPro" id="IPR020845">
    <property type="entry name" value="AMP-binding_CS"/>
</dbReference>
<dbReference type="Proteomes" id="UP000285430">
    <property type="component" value="Unassembled WGS sequence"/>
</dbReference>
<dbReference type="GO" id="GO:0004467">
    <property type="term" value="F:long-chain fatty acid-CoA ligase activity"/>
    <property type="evidence" value="ECO:0007669"/>
    <property type="project" value="TreeGrafter"/>
</dbReference>
<feature type="compositionally biased region" description="Basic residues" evidence="4">
    <location>
        <begin position="243"/>
        <end position="256"/>
    </location>
</feature>
<evidence type="ECO:0000313" key="7">
    <source>
        <dbReference type="Proteomes" id="UP000285430"/>
    </source>
</evidence>
<feature type="domain" description="EF-hand" evidence="5">
    <location>
        <begin position="462"/>
        <end position="497"/>
    </location>
</feature>
<sequence>MGDGGNAIPATMTGLETQDVTGILTASDPRTPRTMRRDASLASVMEKVKAFKVDDPGLGTVLEGLKAHAEADRAFSRTINNLIVSMCSAIPMLILPSYRLYPWVVCMSVKAGVKENVFSQDEAYALEAVGRDALQRRNYETILFPPLLLTTAQIKKAYAKECASISEESAGDRPEQHASSTSTSSSRWSGVQDLPILRTCDNFAVEVAARRLKLATTGQSSRHEMSVEPSEFLKRHLQEIQPKKRSKRRPKRKIVRPSKNPQQEPQAGQVQQKPTMVMESYIKMTTVDDKSNVVLLPTLSKKPLKAAFIMQKSASMPVLHAVVTESKHDQDDDRTADKIIENDAEEEDVTTPLSSRPEIRPQVKENIRRKMVLCESMCHETRVRKTMPSRVKAATKRRPPIDPVEWAKAGKNPFGPHYSVREVLEFGGSSTHTKIESDLSGDIDTDEWMKIMTAFMPKAKDADVAVVKDLFATVDANEDGLISLNELLHIVVRWVHFDILNSASSAMGAAESTSTQVFSHPIPHSAQPGYGPVHVSPDALPLADHTLTQWENFKRGMAISGDANYLGTRTRDASGKAAAYTWITYNQTHERAQRIATGLQTHLRVRRQENVGVISKNRTEWVLTEIACNRMSYVLVPLYDTLGPKAIPYIVNHSDMRVLVCAGELIANVLDVKHECPTLEFLVSMDVVTPRERADAQAKGVTLLTLDDLEGVPDATVPEDPPHPSDYATICYTSGTTGDPKGAILTHRNLSTATECVTHRIDSKSYWVHLSSLPLAHVYERVNAANVTRAGGSMGFYQGDILHLMDDMAELKPHIFVSVPRLFNRVYDKIMQGVTSAGGVKKLMFDYAYATKKQGLADGTNVHALWDALVFSKIQAVLGGRVELIVYGLTETGAATTLSHIDIPTGAHVGIPVANVQVRLADVPEMNYTSADVPRPRGEICVRGNNVFVGYYKEPTKTAEVLSADGWFSTGDIGAWNADGTLSIIDRKKNIFKLAQGEYVAAEKIENIYAKSPFVGQIFLYGDSYQSYLVAVVVPDPEVVQAWAAERKLPDGTNLAAMAARPDLKAAILASMAEAANDAKLNGFECVKDIHVHPDVFTVEHDLVTPTFKLKRPQLKAYFQRQIDAMYAAAL</sequence>
<dbReference type="PANTHER" id="PTHR43272:SF33">
    <property type="entry name" value="AMP-BINDING DOMAIN-CONTAINING PROTEIN-RELATED"/>
    <property type="match status" value="1"/>
</dbReference>
<dbReference type="Gene3D" id="1.10.238.10">
    <property type="entry name" value="EF-hand"/>
    <property type="match status" value="1"/>
</dbReference>
<dbReference type="GO" id="GO:0005509">
    <property type="term" value="F:calcium ion binding"/>
    <property type="evidence" value="ECO:0007669"/>
    <property type="project" value="InterPro"/>
</dbReference>
<evidence type="ECO:0000313" key="6">
    <source>
        <dbReference type="EMBL" id="RHZ22678.1"/>
    </source>
</evidence>
<dbReference type="InterPro" id="IPR042099">
    <property type="entry name" value="ANL_N_sf"/>
</dbReference>
<organism evidence="6 7">
    <name type="scientific">Aphanomyces astaci</name>
    <name type="common">Crayfish plague agent</name>
    <dbReference type="NCBI Taxonomy" id="112090"/>
    <lineage>
        <taxon>Eukaryota</taxon>
        <taxon>Sar</taxon>
        <taxon>Stramenopiles</taxon>
        <taxon>Oomycota</taxon>
        <taxon>Saprolegniomycetes</taxon>
        <taxon>Saprolegniales</taxon>
        <taxon>Verrucalvaceae</taxon>
        <taxon>Aphanomyces</taxon>
    </lineage>
</organism>
<keyword evidence="1" id="KW-0547">Nucleotide-binding</keyword>
<dbReference type="GO" id="GO:0005783">
    <property type="term" value="C:endoplasmic reticulum"/>
    <property type="evidence" value="ECO:0007669"/>
    <property type="project" value="TreeGrafter"/>
</dbReference>
<dbReference type="Pfam" id="PF00501">
    <property type="entry name" value="AMP-binding"/>
    <property type="match status" value="1"/>
</dbReference>
<evidence type="ECO:0000256" key="3">
    <source>
        <dbReference type="ARBA" id="ARBA00022840"/>
    </source>
</evidence>
<evidence type="ECO:0000256" key="4">
    <source>
        <dbReference type="SAM" id="MobiDB-lite"/>
    </source>
</evidence>
<dbReference type="VEuPathDB" id="FungiDB:H257_10389"/>
<feature type="region of interest" description="Disordered" evidence="4">
    <location>
        <begin position="325"/>
        <end position="357"/>
    </location>
</feature>
<dbReference type="GO" id="GO:0005524">
    <property type="term" value="F:ATP binding"/>
    <property type="evidence" value="ECO:0007669"/>
    <property type="project" value="UniProtKB-KW"/>
</dbReference>
<feature type="region of interest" description="Disordered" evidence="4">
    <location>
        <begin position="166"/>
        <end position="188"/>
    </location>
</feature>
<comment type="caution">
    <text evidence="6">The sequence shown here is derived from an EMBL/GenBank/DDBJ whole genome shotgun (WGS) entry which is preliminary data.</text>
</comment>
<dbReference type="Gene3D" id="3.40.50.12780">
    <property type="entry name" value="N-terminal domain of ligase-like"/>
    <property type="match status" value="1"/>
</dbReference>
<dbReference type="PROSITE" id="PS00455">
    <property type="entry name" value="AMP_BINDING"/>
    <property type="match status" value="1"/>
</dbReference>
<feature type="compositionally biased region" description="Basic and acidic residues" evidence="4">
    <location>
        <begin position="221"/>
        <end position="242"/>
    </location>
</feature>
<evidence type="ECO:0000259" key="5">
    <source>
        <dbReference type="PROSITE" id="PS50222"/>
    </source>
</evidence>
<dbReference type="GO" id="GO:0016020">
    <property type="term" value="C:membrane"/>
    <property type="evidence" value="ECO:0007669"/>
    <property type="project" value="TreeGrafter"/>
</dbReference>
<proteinExistence type="predicted"/>
<feature type="compositionally biased region" description="Basic and acidic residues" evidence="4">
    <location>
        <begin position="325"/>
        <end position="341"/>
    </location>
</feature>
<dbReference type="InterPro" id="IPR000873">
    <property type="entry name" value="AMP-dep_synth/lig_dom"/>
</dbReference>
<dbReference type="PROSITE" id="PS50222">
    <property type="entry name" value="EF_HAND_2"/>
    <property type="match status" value="1"/>
</dbReference>